<dbReference type="Gene3D" id="3.40.50.2020">
    <property type="match status" value="1"/>
</dbReference>
<dbReference type="GO" id="GO:0016757">
    <property type="term" value="F:glycosyltransferase activity"/>
    <property type="evidence" value="ECO:0007669"/>
    <property type="project" value="UniProtKB-KW"/>
</dbReference>
<evidence type="ECO:0000313" key="4">
    <source>
        <dbReference type="Proteomes" id="UP000034646"/>
    </source>
</evidence>
<dbReference type="PANTHER" id="PTHR47505:SF1">
    <property type="entry name" value="DNA UTILIZATION PROTEIN YHGH"/>
    <property type="match status" value="1"/>
</dbReference>
<dbReference type="PANTHER" id="PTHR47505">
    <property type="entry name" value="DNA UTILIZATION PROTEIN YHGH"/>
    <property type="match status" value="1"/>
</dbReference>
<sequence>MRFLNTILDIVFPVKCILCGKTGVDLCLSCLRETPAALRESAEWIFPLYDYRHPGIKKSLWLLKYKGKKRLANVFAEIIYEKILEELSELSIMENFTEPVLIPIPLSPKRRRERGFNQAELICRELVKINNLRYSVDLNQEKKFNLKLESGVLIKPKETEHQARIKDRRQRLKNIIGSFAVKNGELIKNRNIILIDDILTTGATLSEAKKVLKQAGARKIIAFTIAH</sequence>
<dbReference type="InterPro" id="IPR051910">
    <property type="entry name" value="ComF/GntX_DNA_util-trans"/>
</dbReference>
<comment type="similarity">
    <text evidence="1">Belongs to the ComF/GntX family.</text>
</comment>
<dbReference type="CDD" id="cd06223">
    <property type="entry name" value="PRTases_typeI"/>
    <property type="match status" value="1"/>
</dbReference>
<keyword evidence="3" id="KW-0328">Glycosyltransferase</keyword>
<dbReference type="EMBL" id="LCFS01000002">
    <property type="protein sequence ID" value="KKT01196.1"/>
    <property type="molecule type" value="Genomic_DNA"/>
</dbReference>
<name>A0A0G1DTI6_9BACT</name>
<evidence type="ECO:0000256" key="1">
    <source>
        <dbReference type="ARBA" id="ARBA00008007"/>
    </source>
</evidence>
<dbReference type="STRING" id="1618738.UV76_C0002G0109"/>
<proteinExistence type="inferred from homology"/>
<dbReference type="InterPro" id="IPR000836">
    <property type="entry name" value="PRTase_dom"/>
</dbReference>
<organism evidence="3 4">
    <name type="scientific">Candidatus Nomurabacteria bacterium GW2011_GWA2_43_15</name>
    <dbReference type="NCBI Taxonomy" id="1618738"/>
    <lineage>
        <taxon>Bacteria</taxon>
        <taxon>Candidatus Nomuraibacteriota</taxon>
    </lineage>
</organism>
<accession>A0A0G1DTI6</accession>
<dbReference type="Proteomes" id="UP000034646">
    <property type="component" value="Unassembled WGS sequence"/>
</dbReference>
<dbReference type="InterPro" id="IPR029057">
    <property type="entry name" value="PRTase-like"/>
</dbReference>
<keyword evidence="3" id="KW-0808">Transferase</keyword>
<evidence type="ECO:0000259" key="2">
    <source>
        <dbReference type="Pfam" id="PF00156"/>
    </source>
</evidence>
<comment type="caution">
    <text evidence="3">The sequence shown here is derived from an EMBL/GenBank/DDBJ whole genome shotgun (WGS) entry which is preliminary data.</text>
</comment>
<protein>
    <submittedName>
        <fullName evidence="3">Phosphoribosyltransferase</fullName>
    </submittedName>
</protein>
<dbReference type="Pfam" id="PF00156">
    <property type="entry name" value="Pribosyltran"/>
    <property type="match status" value="1"/>
</dbReference>
<dbReference type="AlphaFoldDB" id="A0A0G1DTI6"/>
<reference evidence="3 4" key="1">
    <citation type="journal article" date="2015" name="Nature">
        <title>rRNA introns, odd ribosomes, and small enigmatic genomes across a large radiation of phyla.</title>
        <authorList>
            <person name="Brown C.T."/>
            <person name="Hug L.A."/>
            <person name="Thomas B.C."/>
            <person name="Sharon I."/>
            <person name="Castelle C.J."/>
            <person name="Singh A."/>
            <person name="Wilkins M.J."/>
            <person name="Williams K.H."/>
            <person name="Banfield J.F."/>
        </authorList>
    </citation>
    <scope>NUCLEOTIDE SEQUENCE [LARGE SCALE GENOMIC DNA]</scope>
</reference>
<gene>
    <name evidence="3" type="ORF">UV76_C0002G0109</name>
</gene>
<feature type="domain" description="Phosphoribosyltransferase" evidence="2">
    <location>
        <begin position="169"/>
        <end position="225"/>
    </location>
</feature>
<evidence type="ECO:0000313" key="3">
    <source>
        <dbReference type="EMBL" id="KKT01196.1"/>
    </source>
</evidence>
<dbReference type="SUPFAM" id="SSF53271">
    <property type="entry name" value="PRTase-like"/>
    <property type="match status" value="1"/>
</dbReference>